<name>A0A517MVM0_9BACT</name>
<dbReference type="Proteomes" id="UP000319852">
    <property type="component" value="Chromosome"/>
</dbReference>
<dbReference type="GO" id="GO:0071111">
    <property type="term" value="F:cyclic-guanylate-specific phosphodiesterase activity"/>
    <property type="evidence" value="ECO:0007669"/>
    <property type="project" value="UniProtKB-EC"/>
</dbReference>
<reference evidence="2 3" key="1">
    <citation type="submission" date="2019-02" db="EMBL/GenBank/DDBJ databases">
        <title>Deep-cultivation of Planctomycetes and their phenomic and genomic characterization uncovers novel biology.</title>
        <authorList>
            <person name="Wiegand S."/>
            <person name="Jogler M."/>
            <person name="Boedeker C."/>
            <person name="Pinto D."/>
            <person name="Vollmers J."/>
            <person name="Rivas-Marin E."/>
            <person name="Kohn T."/>
            <person name="Peeters S.H."/>
            <person name="Heuer A."/>
            <person name="Rast P."/>
            <person name="Oberbeckmann S."/>
            <person name="Bunk B."/>
            <person name="Jeske O."/>
            <person name="Meyerdierks A."/>
            <person name="Storesund J.E."/>
            <person name="Kallscheuer N."/>
            <person name="Luecker S."/>
            <person name="Lage O.M."/>
            <person name="Pohl T."/>
            <person name="Merkel B.J."/>
            <person name="Hornburger P."/>
            <person name="Mueller R.-W."/>
            <person name="Bruemmer F."/>
            <person name="Labrenz M."/>
            <person name="Spormann A.M."/>
            <person name="Op den Camp H."/>
            <person name="Overmann J."/>
            <person name="Amann R."/>
            <person name="Jetten M.S.M."/>
            <person name="Mascher T."/>
            <person name="Medema M.H."/>
            <person name="Devos D.P."/>
            <person name="Kaster A.-K."/>
            <person name="Ovreas L."/>
            <person name="Rohde M."/>
            <person name="Galperin M.Y."/>
            <person name="Jogler C."/>
        </authorList>
    </citation>
    <scope>NUCLEOTIDE SEQUENCE [LARGE SCALE GENOMIC DNA]</scope>
    <source>
        <strain evidence="2 3">HG15A2</strain>
    </source>
</reference>
<dbReference type="SMART" id="SM00471">
    <property type="entry name" value="HDc"/>
    <property type="match status" value="1"/>
</dbReference>
<proteinExistence type="predicted"/>
<organism evidence="2 3">
    <name type="scientific">Adhaeretor mobilis</name>
    <dbReference type="NCBI Taxonomy" id="1930276"/>
    <lineage>
        <taxon>Bacteria</taxon>
        <taxon>Pseudomonadati</taxon>
        <taxon>Planctomycetota</taxon>
        <taxon>Planctomycetia</taxon>
        <taxon>Pirellulales</taxon>
        <taxon>Lacipirellulaceae</taxon>
        <taxon>Adhaeretor</taxon>
    </lineage>
</organism>
<dbReference type="Pfam" id="PF13487">
    <property type="entry name" value="HD_5"/>
    <property type="match status" value="1"/>
</dbReference>
<dbReference type="InterPro" id="IPR003607">
    <property type="entry name" value="HD/PDEase_dom"/>
</dbReference>
<keyword evidence="2" id="KW-0378">Hydrolase</keyword>
<accession>A0A517MVM0</accession>
<evidence type="ECO:0000313" key="2">
    <source>
        <dbReference type="EMBL" id="QDS98925.1"/>
    </source>
</evidence>
<dbReference type="PANTHER" id="PTHR45228">
    <property type="entry name" value="CYCLIC DI-GMP PHOSPHODIESTERASE TM_0186-RELATED"/>
    <property type="match status" value="1"/>
</dbReference>
<gene>
    <name evidence="2" type="primary">rpfG_2</name>
    <name evidence="2" type="ORF">HG15A2_22130</name>
</gene>
<dbReference type="PROSITE" id="PS51832">
    <property type="entry name" value="HD_GYP"/>
    <property type="match status" value="1"/>
</dbReference>
<protein>
    <submittedName>
        <fullName evidence="2">Cyclic di-GMP phosphodiesterase response regulator RpfG</fullName>
        <ecNumber evidence="2">3.1.4.52</ecNumber>
    </submittedName>
</protein>
<dbReference type="SUPFAM" id="SSF109604">
    <property type="entry name" value="HD-domain/PDEase-like"/>
    <property type="match status" value="1"/>
</dbReference>
<dbReference type="RefSeq" id="WP_218932479.1">
    <property type="nucleotide sequence ID" value="NZ_CP036263.1"/>
</dbReference>
<sequence>MRIKQRKFLVILLIVSQLGCMLFGLASASGWLNRVVTEVIASRVEAEGRSLAHELATKAGELDLESVEPGTKDWQRLQDLCASIEIPHDGAACMLRLDTGAIICHSNLEDDPALLGKFPGRALLSTGTTAAPIITISVEASQLGRRLIAGKVEIDGKLQVFTGYTMPQINALLAIYQSDASIDKAVATLVYPVTQVGYVLTAFIIGASSLLTVFLVGRYENSLAEANSSLEREVDERTQSLLKTRNAVIFGLAKLAESRDKDTGAHLERISSYVTVLATELASNNRDITSAYVANLAVASSLHDIGKVGIPDGVLLKPGRLTPTERQAMEMHTTLGSECLAAIQERLGEDDFLQLAQEIAAAHHEQWNGTGYPNKLQGKSIPLAARIVALADVYDALTTRRPYKQPIEHSEAREWIATRYGTHFDPEVVEAFVAKEAEFARIAADYSQSHANENPKVNICSPTTDTLLRAEQNRQQDRIAEPQVGIELSTTVAPV</sequence>
<dbReference type="PANTHER" id="PTHR45228:SF5">
    <property type="entry name" value="CYCLIC DI-GMP PHOSPHODIESTERASE VC_1348-RELATED"/>
    <property type="match status" value="1"/>
</dbReference>
<feature type="domain" description="HD-GYP" evidence="1">
    <location>
        <begin position="241"/>
        <end position="448"/>
    </location>
</feature>
<dbReference type="EMBL" id="CP036263">
    <property type="protein sequence ID" value="QDS98925.1"/>
    <property type="molecule type" value="Genomic_DNA"/>
</dbReference>
<keyword evidence="3" id="KW-1185">Reference proteome</keyword>
<dbReference type="AlphaFoldDB" id="A0A517MVM0"/>
<dbReference type="KEGG" id="amob:HG15A2_22130"/>
<dbReference type="Gene3D" id="1.10.3210.10">
    <property type="entry name" value="Hypothetical protein af1432"/>
    <property type="match status" value="1"/>
</dbReference>
<dbReference type="CDD" id="cd00077">
    <property type="entry name" value="HDc"/>
    <property type="match status" value="1"/>
</dbReference>
<evidence type="ECO:0000313" key="3">
    <source>
        <dbReference type="Proteomes" id="UP000319852"/>
    </source>
</evidence>
<dbReference type="InterPro" id="IPR037522">
    <property type="entry name" value="HD_GYP_dom"/>
</dbReference>
<dbReference type="InterPro" id="IPR052020">
    <property type="entry name" value="Cyclic_di-GMP/3'3'-cGAMP_PDE"/>
</dbReference>
<evidence type="ECO:0000259" key="1">
    <source>
        <dbReference type="PROSITE" id="PS51832"/>
    </source>
</evidence>
<dbReference type="EC" id="3.1.4.52" evidence="2"/>